<dbReference type="Proteomes" id="UP000245207">
    <property type="component" value="Unassembled WGS sequence"/>
</dbReference>
<dbReference type="GO" id="GO:0005794">
    <property type="term" value="C:Golgi apparatus"/>
    <property type="evidence" value="ECO:0007669"/>
    <property type="project" value="TreeGrafter"/>
</dbReference>
<evidence type="ECO:0000259" key="2">
    <source>
        <dbReference type="Pfam" id="PF13839"/>
    </source>
</evidence>
<reference evidence="3 4" key="1">
    <citation type="journal article" date="2018" name="Mol. Plant">
        <title>The genome of Artemisia annua provides insight into the evolution of Asteraceae family and artemisinin biosynthesis.</title>
        <authorList>
            <person name="Shen Q."/>
            <person name="Zhang L."/>
            <person name="Liao Z."/>
            <person name="Wang S."/>
            <person name="Yan T."/>
            <person name="Shi P."/>
            <person name="Liu M."/>
            <person name="Fu X."/>
            <person name="Pan Q."/>
            <person name="Wang Y."/>
            <person name="Lv Z."/>
            <person name="Lu X."/>
            <person name="Zhang F."/>
            <person name="Jiang W."/>
            <person name="Ma Y."/>
            <person name="Chen M."/>
            <person name="Hao X."/>
            <person name="Li L."/>
            <person name="Tang Y."/>
            <person name="Lv G."/>
            <person name="Zhou Y."/>
            <person name="Sun X."/>
            <person name="Brodelius P.E."/>
            <person name="Rose J.K.C."/>
            <person name="Tang K."/>
        </authorList>
    </citation>
    <scope>NUCLEOTIDE SEQUENCE [LARGE SCALE GENOMIC DNA]</scope>
    <source>
        <strain evidence="4">cv. Huhao1</strain>
        <tissue evidence="3">Leaf</tissue>
    </source>
</reference>
<comment type="caution">
    <text evidence="3">The sequence shown here is derived from an EMBL/GenBank/DDBJ whole genome shotgun (WGS) entry which is preliminary data.</text>
</comment>
<dbReference type="AlphaFoldDB" id="A0A2U1PEE9"/>
<gene>
    <name evidence="3" type="ORF">CTI12_AA162900</name>
</gene>
<proteinExistence type="inferred from homology"/>
<dbReference type="EMBL" id="PKPP01001264">
    <property type="protein sequence ID" value="PWA84126.1"/>
    <property type="molecule type" value="Genomic_DNA"/>
</dbReference>
<keyword evidence="4" id="KW-1185">Reference proteome</keyword>
<evidence type="ECO:0000256" key="1">
    <source>
        <dbReference type="ARBA" id="ARBA00007727"/>
    </source>
</evidence>
<organism evidence="3 4">
    <name type="scientific">Artemisia annua</name>
    <name type="common">Sweet wormwood</name>
    <dbReference type="NCBI Taxonomy" id="35608"/>
    <lineage>
        <taxon>Eukaryota</taxon>
        <taxon>Viridiplantae</taxon>
        <taxon>Streptophyta</taxon>
        <taxon>Embryophyta</taxon>
        <taxon>Tracheophyta</taxon>
        <taxon>Spermatophyta</taxon>
        <taxon>Magnoliopsida</taxon>
        <taxon>eudicotyledons</taxon>
        <taxon>Gunneridae</taxon>
        <taxon>Pentapetalae</taxon>
        <taxon>asterids</taxon>
        <taxon>campanulids</taxon>
        <taxon>Asterales</taxon>
        <taxon>Asteraceae</taxon>
        <taxon>Asteroideae</taxon>
        <taxon>Anthemideae</taxon>
        <taxon>Artemisiinae</taxon>
        <taxon>Artemisia</taxon>
    </lineage>
</organism>
<comment type="similarity">
    <text evidence="1">Belongs to the PC-esterase family. TBL subfamily.</text>
</comment>
<dbReference type="PANTHER" id="PTHR32285">
    <property type="entry name" value="PROTEIN TRICHOME BIREFRINGENCE-LIKE 9-RELATED"/>
    <property type="match status" value="1"/>
</dbReference>
<dbReference type="OrthoDB" id="630188at2759"/>
<feature type="domain" description="Trichome birefringence-like C-terminal" evidence="2">
    <location>
        <begin position="107"/>
        <end position="165"/>
    </location>
</feature>
<name>A0A2U1PEE9_ARTAN</name>
<dbReference type="PANTHER" id="PTHR32285:SF376">
    <property type="entry name" value="PMR5 DOMAIN, PC-ESTERASE"/>
    <property type="match status" value="1"/>
</dbReference>
<evidence type="ECO:0000313" key="3">
    <source>
        <dbReference type="EMBL" id="PWA84126.1"/>
    </source>
</evidence>
<sequence length="168" mass="18850">MTTYTFTDYNVKVTYHHNLYLVEIVKQRFGRVLKLDVLRASKLWLDVTTSYLTLGIGGTVDEPANHRSHIYKDMDRVVAFGKAKSYSGQKSSLLASTYPGVLPPALAVLKSSLKTIKKPVTLLDITDLSLLWKDGHPSDYGLGAVDCNHWCLVGVPDTWNVLLYNLMF</sequence>
<evidence type="ECO:0000313" key="4">
    <source>
        <dbReference type="Proteomes" id="UP000245207"/>
    </source>
</evidence>
<dbReference type="GO" id="GO:0016413">
    <property type="term" value="F:O-acetyltransferase activity"/>
    <property type="evidence" value="ECO:0007669"/>
    <property type="project" value="InterPro"/>
</dbReference>
<accession>A0A2U1PEE9</accession>
<protein>
    <submittedName>
        <fullName evidence="3">PC-Esterase</fullName>
    </submittedName>
</protein>
<dbReference type="Pfam" id="PF13839">
    <property type="entry name" value="PC-Esterase"/>
    <property type="match status" value="1"/>
</dbReference>
<dbReference type="STRING" id="35608.A0A2U1PEE9"/>
<dbReference type="InterPro" id="IPR026057">
    <property type="entry name" value="TBL_C"/>
</dbReference>
<dbReference type="InterPro" id="IPR029962">
    <property type="entry name" value="TBL"/>
</dbReference>